<dbReference type="AlphaFoldDB" id="A0A0C2X4J4"/>
<proteinExistence type="predicted"/>
<reference evidence="2" key="2">
    <citation type="submission" date="2015-01" db="EMBL/GenBank/DDBJ databases">
        <title>Evolutionary Origins and Diversification of the Mycorrhizal Mutualists.</title>
        <authorList>
            <consortium name="DOE Joint Genome Institute"/>
            <consortium name="Mycorrhizal Genomics Consortium"/>
            <person name="Kohler A."/>
            <person name="Kuo A."/>
            <person name="Nagy L.G."/>
            <person name="Floudas D."/>
            <person name="Copeland A."/>
            <person name="Barry K.W."/>
            <person name="Cichocki N."/>
            <person name="Veneault-Fourrey C."/>
            <person name="LaButti K."/>
            <person name="Lindquist E.A."/>
            <person name="Lipzen A."/>
            <person name="Lundell T."/>
            <person name="Morin E."/>
            <person name="Murat C."/>
            <person name="Riley R."/>
            <person name="Ohm R."/>
            <person name="Sun H."/>
            <person name="Tunlid A."/>
            <person name="Henrissat B."/>
            <person name="Grigoriev I.V."/>
            <person name="Hibbett D.S."/>
            <person name="Martin F."/>
        </authorList>
    </citation>
    <scope>NUCLEOTIDE SEQUENCE [LARGE SCALE GENOMIC DNA]</scope>
    <source>
        <strain evidence="2">MAFF 305830</strain>
    </source>
</reference>
<name>A0A0C2X4J4_SERVB</name>
<dbReference type="EMBL" id="KN824325">
    <property type="protein sequence ID" value="KIM24277.1"/>
    <property type="molecule type" value="Genomic_DNA"/>
</dbReference>
<reference evidence="1 2" key="1">
    <citation type="submission" date="2014-04" db="EMBL/GenBank/DDBJ databases">
        <authorList>
            <consortium name="DOE Joint Genome Institute"/>
            <person name="Kuo A."/>
            <person name="Zuccaro A."/>
            <person name="Kohler A."/>
            <person name="Nagy L.G."/>
            <person name="Floudas D."/>
            <person name="Copeland A."/>
            <person name="Barry K.W."/>
            <person name="Cichocki N."/>
            <person name="Veneault-Fourrey C."/>
            <person name="LaButti K."/>
            <person name="Lindquist E.A."/>
            <person name="Lipzen A."/>
            <person name="Lundell T."/>
            <person name="Morin E."/>
            <person name="Murat C."/>
            <person name="Sun H."/>
            <person name="Tunlid A."/>
            <person name="Henrissat B."/>
            <person name="Grigoriev I.V."/>
            <person name="Hibbett D.S."/>
            <person name="Martin F."/>
            <person name="Nordberg H.P."/>
            <person name="Cantor M.N."/>
            <person name="Hua S.X."/>
        </authorList>
    </citation>
    <scope>NUCLEOTIDE SEQUENCE [LARGE SCALE GENOMIC DNA]</scope>
    <source>
        <strain evidence="1 2">MAFF 305830</strain>
    </source>
</reference>
<keyword evidence="2" id="KW-1185">Reference proteome</keyword>
<protein>
    <submittedName>
        <fullName evidence="1">Uncharacterized protein</fullName>
    </submittedName>
</protein>
<evidence type="ECO:0000313" key="2">
    <source>
        <dbReference type="Proteomes" id="UP000054097"/>
    </source>
</evidence>
<dbReference type="Proteomes" id="UP000054097">
    <property type="component" value="Unassembled WGS sequence"/>
</dbReference>
<gene>
    <name evidence="1" type="ORF">M408DRAFT_233982</name>
</gene>
<evidence type="ECO:0000313" key="1">
    <source>
        <dbReference type="EMBL" id="KIM24277.1"/>
    </source>
</evidence>
<organism evidence="1 2">
    <name type="scientific">Serendipita vermifera MAFF 305830</name>
    <dbReference type="NCBI Taxonomy" id="933852"/>
    <lineage>
        <taxon>Eukaryota</taxon>
        <taxon>Fungi</taxon>
        <taxon>Dikarya</taxon>
        <taxon>Basidiomycota</taxon>
        <taxon>Agaricomycotina</taxon>
        <taxon>Agaricomycetes</taxon>
        <taxon>Sebacinales</taxon>
        <taxon>Serendipitaceae</taxon>
        <taxon>Serendipita</taxon>
    </lineage>
</organism>
<sequence>MRLDEAEFQDSCNLNLVQRQDTVEVYDMIAPKPTPIIPPSYIITCRAILNFLKEENAAIDPEIWARRTAQHTLTKERISWEWVHPSTKVQGHLEFVDCARENLVDYTVVLKHQNDKDIPVPLGRRYYMIAAYIMTPVLAITKPHRRCCPESNDCGTVQKHLMALWKCKVYVAMRIRDNEGEEVTTQPFNTDQFGIRCNDLCAYVS</sequence>
<accession>A0A0C2X4J4</accession>
<dbReference type="HOGENOM" id="CLU_085463_0_0_1"/>